<dbReference type="Gene3D" id="1.10.1760.20">
    <property type="match status" value="1"/>
</dbReference>
<reference evidence="2 3" key="1">
    <citation type="journal article" date="2016" name="Genome Announc.">
        <title>Complete Genome Sequences of Aerococcus christensenii CCUG 28831T, Aerococcus sanguinicola CCUG 43001T, Aerococcus urinae CCUG 36881T, Aerococcus urinaeequi CCUG 28094T, Aerococcus urinaehominis CCUG 42038 BT, and Aerococcus viridans CCUG 4311T.</title>
        <authorList>
            <person name="Carkaci D."/>
            <person name="Dargis R."/>
            <person name="Nielsen X.C."/>
            <person name="Skovgaard O."/>
            <person name="Fuursted K."/>
            <person name="Christensen J.J."/>
        </authorList>
    </citation>
    <scope>NUCLEOTIDE SEQUENCE [LARGE SCALE GENOMIC DNA]</scope>
    <source>
        <strain evidence="2 3">CCUG42038B</strain>
    </source>
</reference>
<organism evidence="2 3">
    <name type="scientific">Aerococcus urinaehominis</name>
    <dbReference type="NCBI Taxonomy" id="128944"/>
    <lineage>
        <taxon>Bacteria</taxon>
        <taxon>Bacillati</taxon>
        <taxon>Bacillota</taxon>
        <taxon>Bacilli</taxon>
        <taxon>Lactobacillales</taxon>
        <taxon>Aerococcaceae</taxon>
        <taxon>Aerococcus</taxon>
    </lineage>
</organism>
<dbReference type="AlphaFoldDB" id="A0A0X8FMG4"/>
<dbReference type="EMBL" id="CP014163">
    <property type="protein sequence ID" value="AMC00020.1"/>
    <property type="molecule type" value="Genomic_DNA"/>
</dbReference>
<evidence type="ECO:0000313" key="3">
    <source>
        <dbReference type="Proteomes" id="UP000062260"/>
    </source>
</evidence>
<dbReference type="Proteomes" id="UP000062260">
    <property type="component" value="Chromosome"/>
</dbReference>
<reference evidence="3" key="2">
    <citation type="submission" date="2016-01" db="EMBL/GenBank/DDBJ databases">
        <title>Six Aerococcus type strain genome sequencing and assembly using PacBio and Illumina Hiseq.</title>
        <authorList>
            <person name="Carkaci D."/>
            <person name="Dargis R."/>
            <person name="Nielsen X.C."/>
            <person name="Skovgaard O."/>
            <person name="Fuursted K."/>
            <person name="Christensen J.J."/>
        </authorList>
    </citation>
    <scope>NUCLEOTIDE SEQUENCE [LARGE SCALE GENOMIC DNA]</scope>
    <source>
        <strain evidence="3">CCUG42038B</strain>
    </source>
</reference>
<dbReference type="GO" id="GO:0022857">
    <property type="term" value="F:transmembrane transporter activity"/>
    <property type="evidence" value="ECO:0007669"/>
    <property type="project" value="InterPro"/>
</dbReference>
<feature type="transmembrane region" description="Helical" evidence="1">
    <location>
        <begin position="135"/>
        <end position="153"/>
    </location>
</feature>
<evidence type="ECO:0000256" key="1">
    <source>
        <dbReference type="SAM" id="Phobius"/>
    </source>
</evidence>
<proteinExistence type="predicted"/>
<gene>
    <name evidence="2" type="ORF">AWM75_01460</name>
</gene>
<feature type="transmembrane region" description="Helical" evidence="1">
    <location>
        <begin position="6"/>
        <end position="23"/>
    </location>
</feature>
<dbReference type="Pfam" id="PF12822">
    <property type="entry name" value="ECF_trnsprt"/>
    <property type="match status" value="1"/>
</dbReference>
<feature type="transmembrane region" description="Helical" evidence="1">
    <location>
        <begin position="102"/>
        <end position="123"/>
    </location>
</feature>
<keyword evidence="3" id="KW-1185">Reference proteome</keyword>
<dbReference type="KEGG" id="auh:AWM75_01460"/>
<keyword evidence="1" id="KW-1133">Transmembrane helix</keyword>
<accession>A0A0X8FMG4</accession>
<dbReference type="NCBIfam" id="TIGR04518">
    <property type="entry name" value="ECF_S_folT_fam"/>
    <property type="match status" value="1"/>
</dbReference>
<protein>
    <recommendedName>
        <fullName evidence="4">Folate transporter</fullName>
    </recommendedName>
</protein>
<evidence type="ECO:0000313" key="2">
    <source>
        <dbReference type="EMBL" id="AMC00020.1"/>
    </source>
</evidence>
<dbReference type="STRING" id="128944.AWM75_01460"/>
<dbReference type="InterPro" id="IPR030949">
    <property type="entry name" value="ECF_S_folate_fam"/>
</dbReference>
<name>A0A0X8FMG4_9LACT</name>
<keyword evidence="1" id="KW-0812">Transmembrane</keyword>
<feature type="transmembrane region" description="Helical" evidence="1">
    <location>
        <begin position="71"/>
        <end position="90"/>
    </location>
</feature>
<keyword evidence="1" id="KW-0472">Membrane</keyword>
<sequence>MSSAKLVAGMGVLIALNLVLNQFRLVISPTWEINFSFVTLAIMGAFYGPVYAGVAAGFADILGFMLSPSGFFFPGFTLNSILSAVIYGLLLFRHPYSLKRLVVAKIATTILVSLILTPLWLNMMYQNAFFSWARIVRTVIQFPINLAILLFIFKTLERIPSLRKLVE</sequence>
<evidence type="ECO:0008006" key="4">
    <source>
        <dbReference type="Google" id="ProtNLM"/>
    </source>
</evidence>
<feature type="transmembrane region" description="Helical" evidence="1">
    <location>
        <begin position="35"/>
        <end position="59"/>
    </location>
</feature>
<dbReference type="InterPro" id="IPR024529">
    <property type="entry name" value="ECF_trnsprt_substrate-spec"/>
</dbReference>